<dbReference type="AlphaFoldDB" id="G7KNV3"/>
<dbReference type="EMBL" id="CM001222">
    <property type="protein sequence ID" value="AES75937.1"/>
    <property type="molecule type" value="Genomic_DNA"/>
</dbReference>
<dbReference type="PANTHER" id="PTHR45023">
    <property type="match status" value="1"/>
</dbReference>
<gene>
    <name evidence="2" type="ordered locus">MTR_6g065130</name>
</gene>
<dbReference type="Proteomes" id="UP000002051">
    <property type="component" value="Chromosome 6"/>
</dbReference>
<reference evidence="2 4" key="2">
    <citation type="journal article" date="2014" name="BMC Genomics">
        <title>An improved genome release (version Mt4.0) for the model legume Medicago truncatula.</title>
        <authorList>
            <person name="Tang H."/>
            <person name="Krishnakumar V."/>
            <person name="Bidwell S."/>
            <person name="Rosen B."/>
            <person name="Chan A."/>
            <person name="Zhou S."/>
            <person name="Gentzbittel L."/>
            <person name="Childs K.L."/>
            <person name="Yandell M."/>
            <person name="Gundlach H."/>
            <person name="Mayer K.F."/>
            <person name="Schwartz D.C."/>
            <person name="Town C.D."/>
        </authorList>
    </citation>
    <scope>GENOME REANNOTATION</scope>
    <source>
        <strain evidence="3 4">cv. Jemalong A17</strain>
    </source>
</reference>
<evidence type="ECO:0000313" key="2">
    <source>
        <dbReference type="EMBL" id="AES75937.1"/>
    </source>
</evidence>
<keyword evidence="4" id="KW-1185">Reference proteome</keyword>
<evidence type="ECO:0008006" key="5">
    <source>
        <dbReference type="Google" id="ProtNLM"/>
    </source>
</evidence>
<reference evidence="2 4" key="1">
    <citation type="journal article" date="2011" name="Nature">
        <title>The Medicago genome provides insight into the evolution of rhizobial symbioses.</title>
        <authorList>
            <person name="Young N.D."/>
            <person name="Debelle F."/>
            <person name="Oldroyd G.E."/>
            <person name="Geurts R."/>
            <person name="Cannon S.B."/>
            <person name="Udvardi M.K."/>
            <person name="Benedito V.A."/>
            <person name="Mayer K.F."/>
            <person name="Gouzy J."/>
            <person name="Schoof H."/>
            <person name="Van de Peer Y."/>
            <person name="Proost S."/>
            <person name="Cook D.R."/>
            <person name="Meyers B.C."/>
            <person name="Spannagl M."/>
            <person name="Cheung F."/>
            <person name="De Mita S."/>
            <person name="Krishnakumar V."/>
            <person name="Gundlach H."/>
            <person name="Zhou S."/>
            <person name="Mudge J."/>
            <person name="Bharti A.K."/>
            <person name="Murray J.D."/>
            <person name="Naoumkina M.A."/>
            <person name="Rosen B."/>
            <person name="Silverstein K.A."/>
            <person name="Tang H."/>
            <person name="Rombauts S."/>
            <person name="Zhao P.X."/>
            <person name="Zhou P."/>
            <person name="Barbe V."/>
            <person name="Bardou P."/>
            <person name="Bechner M."/>
            <person name="Bellec A."/>
            <person name="Berger A."/>
            <person name="Berges H."/>
            <person name="Bidwell S."/>
            <person name="Bisseling T."/>
            <person name="Choisne N."/>
            <person name="Couloux A."/>
            <person name="Denny R."/>
            <person name="Deshpande S."/>
            <person name="Dai X."/>
            <person name="Doyle J.J."/>
            <person name="Dudez A.M."/>
            <person name="Farmer A.D."/>
            <person name="Fouteau S."/>
            <person name="Franken C."/>
            <person name="Gibelin C."/>
            <person name="Gish J."/>
            <person name="Goldstein S."/>
            <person name="Gonzalez A.J."/>
            <person name="Green P.J."/>
            <person name="Hallab A."/>
            <person name="Hartog M."/>
            <person name="Hua A."/>
            <person name="Humphray S.J."/>
            <person name="Jeong D.H."/>
            <person name="Jing Y."/>
            <person name="Jocker A."/>
            <person name="Kenton S.M."/>
            <person name="Kim D.J."/>
            <person name="Klee K."/>
            <person name="Lai H."/>
            <person name="Lang C."/>
            <person name="Lin S."/>
            <person name="Macmil S.L."/>
            <person name="Magdelenat G."/>
            <person name="Matthews L."/>
            <person name="McCorrison J."/>
            <person name="Monaghan E.L."/>
            <person name="Mun J.H."/>
            <person name="Najar F.Z."/>
            <person name="Nicholson C."/>
            <person name="Noirot C."/>
            <person name="O'Bleness M."/>
            <person name="Paule C.R."/>
            <person name="Poulain J."/>
            <person name="Prion F."/>
            <person name="Qin B."/>
            <person name="Qu C."/>
            <person name="Retzel E.F."/>
            <person name="Riddle C."/>
            <person name="Sallet E."/>
            <person name="Samain S."/>
            <person name="Samson N."/>
            <person name="Sanders I."/>
            <person name="Saurat O."/>
            <person name="Scarpelli C."/>
            <person name="Schiex T."/>
            <person name="Segurens B."/>
            <person name="Severin A.J."/>
            <person name="Sherrier D.J."/>
            <person name="Shi R."/>
            <person name="Sims S."/>
            <person name="Singer S.R."/>
            <person name="Sinharoy S."/>
            <person name="Sterck L."/>
            <person name="Viollet A."/>
            <person name="Wang B.B."/>
            <person name="Wang K."/>
            <person name="Wang M."/>
            <person name="Wang X."/>
            <person name="Warfsmann J."/>
            <person name="Weissenbach J."/>
            <person name="White D.D."/>
            <person name="White J.D."/>
            <person name="Wiley G.B."/>
            <person name="Wincker P."/>
            <person name="Xing Y."/>
            <person name="Yang L."/>
            <person name="Yao Z."/>
            <person name="Ying F."/>
            <person name="Zhai J."/>
            <person name="Zhou L."/>
            <person name="Zuber A."/>
            <person name="Denarie J."/>
            <person name="Dixon R.A."/>
            <person name="May G.D."/>
            <person name="Schwartz D.C."/>
            <person name="Rogers J."/>
            <person name="Quetier F."/>
            <person name="Town C.D."/>
            <person name="Roe B.A."/>
        </authorList>
    </citation>
    <scope>NUCLEOTIDE SEQUENCE [LARGE SCALE GENOMIC DNA]</scope>
    <source>
        <strain evidence="2">A17</strain>
        <strain evidence="3 4">cv. Jemalong A17</strain>
    </source>
</reference>
<reference evidence="3" key="3">
    <citation type="submission" date="2015-04" db="UniProtKB">
        <authorList>
            <consortium name="EnsemblPlants"/>
        </authorList>
    </citation>
    <scope>IDENTIFICATION</scope>
    <source>
        <strain evidence="3">cv. Jemalong A17</strain>
    </source>
</reference>
<name>G7KNV3_MEDTR</name>
<proteinExistence type="predicted"/>
<dbReference type="HOGENOM" id="CLU_886737_0_0_1"/>
<dbReference type="PANTHER" id="PTHR45023:SF13">
    <property type="entry name" value="PUTATIVE-RELATED"/>
    <property type="match status" value="1"/>
</dbReference>
<organism evidence="2 4">
    <name type="scientific">Medicago truncatula</name>
    <name type="common">Barrel medic</name>
    <name type="synonym">Medicago tribuloides</name>
    <dbReference type="NCBI Taxonomy" id="3880"/>
    <lineage>
        <taxon>Eukaryota</taxon>
        <taxon>Viridiplantae</taxon>
        <taxon>Streptophyta</taxon>
        <taxon>Embryophyta</taxon>
        <taxon>Tracheophyta</taxon>
        <taxon>Spermatophyta</taxon>
        <taxon>Magnoliopsida</taxon>
        <taxon>eudicotyledons</taxon>
        <taxon>Gunneridae</taxon>
        <taxon>Pentapetalae</taxon>
        <taxon>rosids</taxon>
        <taxon>fabids</taxon>
        <taxon>Fabales</taxon>
        <taxon>Fabaceae</taxon>
        <taxon>Papilionoideae</taxon>
        <taxon>50 kb inversion clade</taxon>
        <taxon>NPAAA clade</taxon>
        <taxon>Hologalegina</taxon>
        <taxon>IRL clade</taxon>
        <taxon>Trifolieae</taxon>
        <taxon>Medicago</taxon>
    </lineage>
</organism>
<accession>G7KNV3</accession>
<dbReference type="PaxDb" id="3880-AES75937"/>
<dbReference type="EnsemblPlants" id="AES75937">
    <property type="protein sequence ID" value="AES75937"/>
    <property type="gene ID" value="MTR_6g065130"/>
</dbReference>
<evidence type="ECO:0000256" key="1">
    <source>
        <dbReference type="SAM" id="MobiDB-lite"/>
    </source>
</evidence>
<evidence type="ECO:0000313" key="3">
    <source>
        <dbReference type="EnsemblPlants" id="AES75937"/>
    </source>
</evidence>
<feature type="region of interest" description="Disordered" evidence="1">
    <location>
        <begin position="283"/>
        <end position="314"/>
    </location>
</feature>
<protein>
    <recommendedName>
        <fullName evidence="5">Myb/SANT-like DNA-binding domain protein</fullName>
    </recommendedName>
</protein>
<evidence type="ECO:0000313" key="4">
    <source>
        <dbReference type="Proteomes" id="UP000002051"/>
    </source>
</evidence>
<sequence length="314" mass="35443">MDLLKATLKMRGKMMWMKEVMMQLNMLNYVPVRPHGAFSLGKAVKWIPIIIISTPRILLNTYLATKIQTIINIQINFPTNILKTCLIFGFASDFNHSSSVLNFNLYYRSMMGYPSQTPQFNGYMSMVNENFQSVGEFSEFSTQINRDGMTRANEATPIPEDSTPKSKKTQQPAWNTEQNLVLISGWIKYGTCSVVGRNQTDKAYWGKIAEYCNEHYSFDSALDVIACQNRFNYMSKIPNKWIGAYEGAKRLQGSAWSDTNVLAKAQELYACGKNSSRRKCWLSGSKRSHDSGACGSNSVGSSARPMGREATKKR</sequence>